<dbReference type="AlphaFoldDB" id="A0A7X8TN33"/>
<evidence type="ECO:0000313" key="1">
    <source>
        <dbReference type="EMBL" id="NLS11068.1"/>
    </source>
</evidence>
<comment type="caution">
    <text evidence="1">The sequence shown here is derived from an EMBL/GenBank/DDBJ whole genome shotgun (WGS) entry which is preliminary data.</text>
</comment>
<dbReference type="EMBL" id="JABAHY010000021">
    <property type="protein sequence ID" value="NLS11068.1"/>
    <property type="molecule type" value="Genomic_DNA"/>
</dbReference>
<evidence type="ECO:0008006" key="3">
    <source>
        <dbReference type="Google" id="ProtNLM"/>
    </source>
</evidence>
<protein>
    <recommendedName>
        <fullName evidence="3">Tetratricopeptide repeat protein</fullName>
    </recommendedName>
</protein>
<sequence>MGISEIRQHIEAAAAALGARSGMTQDWIVGLTPAETPEATAETIRHLQEAEETLSRLKAEGLEGADAAEAHHEIGSAWQQAGNRDNARAHFQAAVQAEDFSVDAAKKLAELQRVDGEFDAALVTWEKVLTINPTYRRGLARLVSVGARGSMQWPRIWAAVRQLEPLKKGGSPYRNPALRKRLDALFAADHTEAATITAEQAEEIVTTLEEMANNGRHLKPTVLTLVLMRIQFAGHFRLGFRLRQLGMQRRIAEHLVKPVGEELTKLRNLIKALVYTGAPEVAVQLIEMQRWAKDDPRSTQRLQKMRADALILSGQLQAYYNYSAELRQQNPLPGEERMAELIGGKRVAVVGPADTGDRLGEIIDSYDVVVRPRYQPEFVAAHTATMGSRTDITYYSGFDMEQLLAEAEAAVTRGDLQMVNARPFTYAAYAERNHQWLRFYRHDYALCPAGGQLGIQRMAYDLLQFQPAEICIFNSDFYTGNQMFTTGWRPQDSFGPGSHINDIVAAHDIRFDLQFTQALQSAGVLTAQGRAADVLKHDTETYLAAVEKAGVLR</sequence>
<dbReference type="Gene3D" id="1.25.40.10">
    <property type="entry name" value="Tetratricopeptide repeat domain"/>
    <property type="match status" value="1"/>
</dbReference>
<evidence type="ECO:0000313" key="2">
    <source>
        <dbReference type="Proteomes" id="UP000523139"/>
    </source>
</evidence>
<dbReference type="InterPro" id="IPR019734">
    <property type="entry name" value="TPR_rpt"/>
</dbReference>
<gene>
    <name evidence="1" type="ORF">HGQ17_13900</name>
</gene>
<dbReference type="SMART" id="SM00028">
    <property type="entry name" value="TPR"/>
    <property type="match status" value="2"/>
</dbReference>
<organism evidence="1 2">
    <name type="scientific">Nesterenkonia sedimenti</name>
    <dbReference type="NCBI Taxonomy" id="1463632"/>
    <lineage>
        <taxon>Bacteria</taxon>
        <taxon>Bacillati</taxon>
        <taxon>Actinomycetota</taxon>
        <taxon>Actinomycetes</taxon>
        <taxon>Micrococcales</taxon>
        <taxon>Micrococcaceae</taxon>
        <taxon>Nesterenkonia</taxon>
    </lineage>
</organism>
<dbReference type="InterPro" id="IPR011990">
    <property type="entry name" value="TPR-like_helical_dom_sf"/>
</dbReference>
<reference evidence="1 2" key="1">
    <citation type="submission" date="2020-04" db="EMBL/GenBank/DDBJ databases">
        <title>Nesterenkonia sp. nov., isolated from marine sediment.</title>
        <authorList>
            <person name="Zhang G."/>
        </authorList>
    </citation>
    <scope>NUCLEOTIDE SEQUENCE [LARGE SCALE GENOMIC DNA]</scope>
    <source>
        <strain evidence="1 2">MY13</strain>
    </source>
</reference>
<accession>A0A7X8TN33</accession>
<dbReference type="SUPFAM" id="SSF48452">
    <property type="entry name" value="TPR-like"/>
    <property type="match status" value="1"/>
</dbReference>
<proteinExistence type="predicted"/>
<keyword evidence="2" id="KW-1185">Reference proteome</keyword>
<name>A0A7X8TN33_9MICC</name>
<dbReference type="RefSeq" id="WP_168888553.1">
    <property type="nucleotide sequence ID" value="NZ_JABAHY010000021.1"/>
</dbReference>
<dbReference type="Proteomes" id="UP000523139">
    <property type="component" value="Unassembled WGS sequence"/>
</dbReference>